<proteinExistence type="predicted"/>
<name>A0ABP6QAM7_9ACTN</name>
<dbReference type="PANTHER" id="PTHR43581">
    <property type="entry name" value="ATP/GTP PHOSPHATASE"/>
    <property type="match status" value="1"/>
</dbReference>
<accession>A0ABP6QAM7</accession>
<sequence length="376" mass="42750">MRLDFDIFRRTPFSSFRLIFNSGQELKVTPSNGGIFIEFGELNAILSATGKGAADPDDQPRVEELRARFQNATQGVTLTYVDANRSFGFPSWLHVDEDDLSTRQIALDREMRNLRRMRTGVESDVPDPLKFSARPKDLLARRVKKFIQDAQLDYRQFFAVGEPDLLPRIIHNLRTRTAEPMSRDAVASELGRVFERADVHKRLGIVGTETWDYESLKEILGDIGDKPGDEHALVAFNTYVEFLSAQADARHLIAERLLTFEEVMKDFFEDKAVMIDQKHGLRVMTANNSYLDESQLSSGEYQLLFLMVSALTTRRRGTVIAIDEPEISVHISWQRRLVHNLIRCASRAAPQFIFATHSPDIASGYPESMVELSPKV</sequence>
<dbReference type="InterPro" id="IPR027417">
    <property type="entry name" value="P-loop_NTPase"/>
</dbReference>
<feature type="domain" description="ATPase AAA-type core" evidence="1">
    <location>
        <begin position="163"/>
        <end position="360"/>
    </location>
</feature>
<dbReference type="InterPro" id="IPR051396">
    <property type="entry name" value="Bact_Antivir_Def_Nuclease"/>
</dbReference>
<gene>
    <name evidence="2" type="ORF">GCM10010468_34320</name>
</gene>
<comment type="caution">
    <text evidence="2">The sequence shown here is derived from an EMBL/GenBank/DDBJ whole genome shotgun (WGS) entry which is preliminary data.</text>
</comment>
<keyword evidence="3" id="KW-1185">Reference proteome</keyword>
<evidence type="ECO:0000313" key="2">
    <source>
        <dbReference type="EMBL" id="GAA3213892.1"/>
    </source>
</evidence>
<dbReference type="SUPFAM" id="SSF52540">
    <property type="entry name" value="P-loop containing nucleoside triphosphate hydrolases"/>
    <property type="match status" value="1"/>
</dbReference>
<evidence type="ECO:0000313" key="3">
    <source>
        <dbReference type="Proteomes" id="UP001501237"/>
    </source>
</evidence>
<dbReference type="EMBL" id="BAAAUV010000007">
    <property type="protein sequence ID" value="GAA3213892.1"/>
    <property type="molecule type" value="Genomic_DNA"/>
</dbReference>
<dbReference type="Gene3D" id="3.40.50.300">
    <property type="entry name" value="P-loop containing nucleotide triphosphate hydrolases"/>
    <property type="match status" value="1"/>
</dbReference>
<organism evidence="2 3">
    <name type="scientific">Actinocorallia longicatena</name>
    <dbReference type="NCBI Taxonomy" id="111803"/>
    <lineage>
        <taxon>Bacteria</taxon>
        <taxon>Bacillati</taxon>
        <taxon>Actinomycetota</taxon>
        <taxon>Actinomycetes</taxon>
        <taxon>Streptosporangiales</taxon>
        <taxon>Thermomonosporaceae</taxon>
        <taxon>Actinocorallia</taxon>
    </lineage>
</organism>
<reference evidence="3" key="1">
    <citation type="journal article" date="2019" name="Int. J. Syst. Evol. Microbiol.">
        <title>The Global Catalogue of Microorganisms (GCM) 10K type strain sequencing project: providing services to taxonomists for standard genome sequencing and annotation.</title>
        <authorList>
            <consortium name="The Broad Institute Genomics Platform"/>
            <consortium name="The Broad Institute Genome Sequencing Center for Infectious Disease"/>
            <person name="Wu L."/>
            <person name="Ma J."/>
        </authorList>
    </citation>
    <scope>NUCLEOTIDE SEQUENCE [LARGE SCALE GENOMIC DNA]</scope>
    <source>
        <strain evidence="3">JCM 9377</strain>
    </source>
</reference>
<evidence type="ECO:0000259" key="1">
    <source>
        <dbReference type="Pfam" id="PF13304"/>
    </source>
</evidence>
<dbReference type="Proteomes" id="UP001501237">
    <property type="component" value="Unassembled WGS sequence"/>
</dbReference>
<dbReference type="Pfam" id="PF13304">
    <property type="entry name" value="AAA_21"/>
    <property type="match status" value="1"/>
</dbReference>
<dbReference type="PANTHER" id="PTHR43581:SF2">
    <property type="entry name" value="EXCINUCLEASE ATPASE SUBUNIT"/>
    <property type="match status" value="1"/>
</dbReference>
<dbReference type="InterPro" id="IPR003959">
    <property type="entry name" value="ATPase_AAA_core"/>
</dbReference>
<protein>
    <recommendedName>
        <fullName evidence="1">ATPase AAA-type core domain-containing protein</fullName>
    </recommendedName>
</protein>